<dbReference type="AlphaFoldDB" id="A0A8B9GUW9"/>
<dbReference type="GO" id="GO:0045944">
    <property type="term" value="P:positive regulation of transcription by RNA polymerase II"/>
    <property type="evidence" value="ECO:0007669"/>
    <property type="project" value="TreeGrafter"/>
</dbReference>
<dbReference type="GO" id="GO:0003713">
    <property type="term" value="F:transcription coactivator activity"/>
    <property type="evidence" value="ECO:0007669"/>
    <property type="project" value="TreeGrafter"/>
</dbReference>
<dbReference type="Proteomes" id="UP000694621">
    <property type="component" value="Unplaced"/>
</dbReference>
<organism evidence="3 4">
    <name type="scientific">Astyanax mexicanus</name>
    <name type="common">Blind cave fish</name>
    <name type="synonym">Astyanax fasciatus mexicanus</name>
    <dbReference type="NCBI Taxonomy" id="7994"/>
    <lineage>
        <taxon>Eukaryota</taxon>
        <taxon>Metazoa</taxon>
        <taxon>Chordata</taxon>
        <taxon>Craniata</taxon>
        <taxon>Vertebrata</taxon>
        <taxon>Euteleostomi</taxon>
        <taxon>Actinopterygii</taxon>
        <taxon>Neopterygii</taxon>
        <taxon>Teleostei</taxon>
        <taxon>Ostariophysi</taxon>
        <taxon>Characiformes</taxon>
        <taxon>Characoidei</taxon>
        <taxon>Acestrorhamphidae</taxon>
        <taxon>Acestrorhamphinae</taxon>
        <taxon>Astyanax</taxon>
    </lineage>
</organism>
<reference evidence="3" key="1">
    <citation type="submission" date="2025-08" db="UniProtKB">
        <authorList>
            <consortium name="Ensembl"/>
        </authorList>
    </citation>
    <scope>IDENTIFICATION</scope>
</reference>
<feature type="region of interest" description="Disordered" evidence="1">
    <location>
        <begin position="50"/>
        <end position="98"/>
    </location>
</feature>
<dbReference type="Ensembl" id="ENSAMXT00005004231.1">
    <property type="protein sequence ID" value="ENSAMXP00005003702.1"/>
    <property type="gene ID" value="ENSAMXG00005002330.1"/>
</dbReference>
<dbReference type="PROSITE" id="PS50800">
    <property type="entry name" value="SAP"/>
    <property type="match status" value="1"/>
</dbReference>
<feature type="compositionally biased region" description="Polar residues" evidence="1">
    <location>
        <begin position="84"/>
        <end position="98"/>
    </location>
</feature>
<feature type="compositionally biased region" description="Low complexity" evidence="1">
    <location>
        <begin position="134"/>
        <end position="144"/>
    </location>
</feature>
<evidence type="ECO:0000259" key="2">
    <source>
        <dbReference type="PROSITE" id="PS50800"/>
    </source>
</evidence>
<sequence length="193" mass="20435">MTCQSIKGPIILFCVLQVAELKHQLKIRALPVSGTKNDLIERLRTFHEQNECTVPSSTTEGTSEPAASTTNTPQTSQPPPHLPQTVQSQTSTTILHQPGNSRVLVSALPFVAAVGMCRPPPPSADHSQIVQFGSCSPSSPLSPSHSEHSLAGRSPDGHSSKATLLKYRAGAVLALAAYCSANSSPFRGEYIGL</sequence>
<dbReference type="PANTHER" id="PTHR22793">
    <property type="entry name" value="MYOCARDIN-RELATED TRANSCRIPTION FACTOR-RELATED"/>
    <property type="match status" value="1"/>
</dbReference>
<dbReference type="Gene3D" id="1.10.720.30">
    <property type="entry name" value="SAP domain"/>
    <property type="match status" value="1"/>
</dbReference>
<evidence type="ECO:0000313" key="3">
    <source>
        <dbReference type="Ensembl" id="ENSAMXP00005003702.1"/>
    </source>
</evidence>
<accession>A0A8B9GUW9</accession>
<dbReference type="InterPro" id="IPR043451">
    <property type="entry name" value="Myocardin-like"/>
</dbReference>
<dbReference type="PANTHER" id="PTHR22793:SF12">
    <property type="entry name" value="MYOCARDIN-RELATED TRANSCRIPTION FACTOR, ISOFORM H"/>
    <property type="match status" value="1"/>
</dbReference>
<dbReference type="InterPro" id="IPR003034">
    <property type="entry name" value="SAP_dom"/>
</dbReference>
<feature type="region of interest" description="Disordered" evidence="1">
    <location>
        <begin position="122"/>
        <end position="159"/>
    </location>
</feature>
<feature type="compositionally biased region" description="Basic and acidic residues" evidence="1">
    <location>
        <begin position="145"/>
        <end position="159"/>
    </location>
</feature>
<feature type="domain" description="SAP" evidence="2">
    <location>
        <begin position="13"/>
        <end position="47"/>
    </location>
</feature>
<evidence type="ECO:0000256" key="1">
    <source>
        <dbReference type="SAM" id="MobiDB-lite"/>
    </source>
</evidence>
<feature type="compositionally biased region" description="Polar residues" evidence="1">
    <location>
        <begin position="51"/>
        <end position="62"/>
    </location>
</feature>
<name>A0A8B9GUW9_ASTMX</name>
<feature type="compositionally biased region" description="Low complexity" evidence="1">
    <location>
        <begin position="65"/>
        <end position="75"/>
    </location>
</feature>
<proteinExistence type="predicted"/>
<evidence type="ECO:0000313" key="4">
    <source>
        <dbReference type="Proteomes" id="UP000694621"/>
    </source>
</evidence>
<dbReference type="InterPro" id="IPR036361">
    <property type="entry name" value="SAP_dom_sf"/>
</dbReference>
<dbReference type="GO" id="GO:0051145">
    <property type="term" value="P:smooth muscle cell differentiation"/>
    <property type="evidence" value="ECO:0007669"/>
    <property type="project" value="TreeGrafter"/>
</dbReference>
<dbReference type="GO" id="GO:0005634">
    <property type="term" value="C:nucleus"/>
    <property type="evidence" value="ECO:0007669"/>
    <property type="project" value="TreeGrafter"/>
</dbReference>
<dbReference type="SUPFAM" id="SSF68906">
    <property type="entry name" value="SAP domain"/>
    <property type="match status" value="1"/>
</dbReference>
<protein>
    <recommendedName>
        <fullName evidence="2">SAP domain-containing protein</fullName>
    </recommendedName>
</protein>
<dbReference type="Pfam" id="PF02037">
    <property type="entry name" value="SAP"/>
    <property type="match status" value="1"/>
</dbReference>
<dbReference type="SMART" id="SM00513">
    <property type="entry name" value="SAP"/>
    <property type="match status" value="1"/>
</dbReference>